<evidence type="ECO:0000256" key="2">
    <source>
        <dbReference type="ARBA" id="ARBA00022801"/>
    </source>
</evidence>
<keyword evidence="3" id="KW-0347">Helicase</keyword>
<dbReference type="InterPro" id="IPR027417">
    <property type="entry name" value="P-loop_NTPase"/>
</dbReference>
<evidence type="ECO:0000259" key="5">
    <source>
        <dbReference type="PROSITE" id="PS51192"/>
    </source>
</evidence>
<keyword evidence="4" id="KW-0067">ATP-binding</keyword>
<keyword evidence="2" id="KW-0378">Hydrolase</keyword>
<name>J9R6N7_RIEAN</name>
<evidence type="ECO:0000256" key="1">
    <source>
        <dbReference type="ARBA" id="ARBA00022741"/>
    </source>
</evidence>
<dbReference type="EMBL" id="CP003787">
    <property type="protein sequence ID" value="AFR36148.1"/>
    <property type="molecule type" value="Genomic_DNA"/>
</dbReference>
<dbReference type="InterPro" id="IPR050474">
    <property type="entry name" value="Hel308_SKI2-like"/>
</dbReference>
<gene>
    <name evidence="6" type="ORF">B739_1556</name>
</gene>
<dbReference type="Proteomes" id="UP000006276">
    <property type="component" value="Chromosome"/>
</dbReference>
<evidence type="ECO:0000256" key="4">
    <source>
        <dbReference type="ARBA" id="ARBA00022840"/>
    </source>
</evidence>
<sequence>MNKDIKAISYLTNDVNFQNIFKKLCLEEILTLEEREFILASSLILFDFYNRDNRFKAYFRLGYYILLKYGNRYNDYKPLYEISLQLGFYPLVDYIIRKRENQLFQIDTSNRILDLLAYSSYKKNYKSPEQYIESFEQKQSREKLIKNTSNQLAFIAPTSYGKSSIIRQFIIKNNYKRIVIIVPTKSLLVQTYNDIKSSIKNYKILLHDEMFNQEQNFIGILTQERASRLLAKNPSLSFEILFIDEAHKLLDRDYRSYLLSRVIQLNYKRNKNQKIVYLSPLIDDVSNLITKKSNIGTVFSQKIELDFKSFEINLFDKDISYFYDKFLNKEYVIEENISYFEYIINNSLSKNFIFNSRPKKIEKFALELASHLKPIEKDNNIQRMIDTLSKEVHQSFYIIDCLNKGIIYIHAKIPNIIKEYLETCFKNNPTIKYIIANTVILEGINLPIETIFITSNSSGNMNEKLKIKDLINLVGRANRLNYVFSSDKNNLKSLISKIHFLNNSDYQGSNDIRTSIKKLREYSFKDSVLNPLLEKYDIENIKFNGTKERQREAKEKQKIEDSKINENSDFMLMAPNTLFDKIKKYFVENSLYKFFSDLDAIIKQVELNINNYHFSKENTLSKEDTLLDILYKIFFIETTDYISDFELERLKNPSAREYYNHFLLITQKQHLNERINSTVRYLKDKARTDDPYLYIGTGYGELSRQTQKYNNNHYSKQVYVDLRKTEQELVNLAIVKLKIEEDFISYKLNSLIVFLHDFGIISDKQYFEYIYGTTDENVISLVRFGLSVSIITKLKNDNKLFHLGFDTFGNLKINRPNQFNQYLENQSELFKFEISKYLN</sequence>
<dbReference type="InterPro" id="IPR014001">
    <property type="entry name" value="Helicase_ATP-bd"/>
</dbReference>
<dbReference type="GO" id="GO:0016787">
    <property type="term" value="F:hydrolase activity"/>
    <property type="evidence" value="ECO:0007669"/>
    <property type="project" value="UniProtKB-KW"/>
</dbReference>
<dbReference type="HOGENOM" id="CLU_018336_0_0_10"/>
<dbReference type="SUPFAM" id="SSF52540">
    <property type="entry name" value="P-loop containing nucleoside triphosphate hydrolases"/>
    <property type="match status" value="1"/>
</dbReference>
<evidence type="ECO:0000256" key="3">
    <source>
        <dbReference type="ARBA" id="ARBA00022806"/>
    </source>
</evidence>
<protein>
    <recommendedName>
        <fullName evidence="5">Helicase ATP-binding domain-containing protein</fullName>
    </recommendedName>
</protein>
<dbReference type="RefSeq" id="WP_014938457.1">
    <property type="nucleotide sequence ID" value="NC_018609.1"/>
</dbReference>
<dbReference type="PANTHER" id="PTHR47961">
    <property type="entry name" value="DNA POLYMERASE THETA, PUTATIVE (AFU_ORTHOLOGUE AFUA_1G05260)-RELATED"/>
    <property type="match status" value="1"/>
</dbReference>
<dbReference type="Gene3D" id="3.40.50.300">
    <property type="entry name" value="P-loop containing nucleotide triphosphate hydrolases"/>
    <property type="match status" value="2"/>
</dbReference>
<dbReference type="GO" id="GO:0005524">
    <property type="term" value="F:ATP binding"/>
    <property type="evidence" value="ECO:0007669"/>
    <property type="project" value="UniProtKB-KW"/>
</dbReference>
<dbReference type="KEGG" id="rag:B739_1556"/>
<keyword evidence="7" id="KW-1185">Reference proteome</keyword>
<evidence type="ECO:0000313" key="7">
    <source>
        <dbReference type="Proteomes" id="UP000006276"/>
    </source>
</evidence>
<organism evidence="6 7">
    <name type="scientific">Riemerella anatipestifer RA-CH-1</name>
    <dbReference type="NCBI Taxonomy" id="1228997"/>
    <lineage>
        <taxon>Bacteria</taxon>
        <taxon>Pseudomonadati</taxon>
        <taxon>Bacteroidota</taxon>
        <taxon>Flavobacteriia</taxon>
        <taxon>Flavobacteriales</taxon>
        <taxon>Weeksellaceae</taxon>
        <taxon>Riemerella</taxon>
    </lineage>
</organism>
<dbReference type="GO" id="GO:0003676">
    <property type="term" value="F:nucleic acid binding"/>
    <property type="evidence" value="ECO:0007669"/>
    <property type="project" value="InterPro"/>
</dbReference>
<keyword evidence="1" id="KW-0547">Nucleotide-binding</keyword>
<proteinExistence type="predicted"/>
<evidence type="ECO:0000313" key="6">
    <source>
        <dbReference type="EMBL" id="AFR36148.1"/>
    </source>
</evidence>
<dbReference type="InterPro" id="IPR011545">
    <property type="entry name" value="DEAD/DEAH_box_helicase_dom"/>
</dbReference>
<dbReference type="Pfam" id="PF00270">
    <property type="entry name" value="DEAD"/>
    <property type="match status" value="1"/>
</dbReference>
<dbReference type="PANTHER" id="PTHR47961:SF6">
    <property type="entry name" value="DNA-DIRECTED DNA POLYMERASE"/>
    <property type="match status" value="1"/>
</dbReference>
<dbReference type="AlphaFoldDB" id="J9R6N7"/>
<dbReference type="SMART" id="SM00487">
    <property type="entry name" value="DEXDc"/>
    <property type="match status" value="1"/>
</dbReference>
<dbReference type="GO" id="GO:0004386">
    <property type="term" value="F:helicase activity"/>
    <property type="evidence" value="ECO:0007669"/>
    <property type="project" value="UniProtKB-KW"/>
</dbReference>
<feature type="domain" description="Helicase ATP-binding" evidence="5">
    <location>
        <begin position="143"/>
        <end position="281"/>
    </location>
</feature>
<dbReference type="PROSITE" id="PS51192">
    <property type="entry name" value="HELICASE_ATP_BIND_1"/>
    <property type="match status" value="1"/>
</dbReference>
<reference evidence="6 7" key="1">
    <citation type="submission" date="2012-09" db="EMBL/GenBank/DDBJ databases">
        <title>Riemerella anatipestifer vaccine strains.</title>
        <authorList>
            <person name="Chun C.A."/>
            <person name="Shu W.M."/>
            <person name="Kang Z.D."/>
            <person name="Jia W.X."/>
        </authorList>
    </citation>
    <scope>NUCLEOTIDE SEQUENCE [LARGE SCALE GENOMIC DNA]</scope>
    <source>
        <strain evidence="6 7">RA-CH-1</strain>
    </source>
</reference>
<dbReference type="PATRIC" id="fig|1228997.3.peg.1553"/>
<accession>J9R6N7</accession>